<reference evidence="2" key="1">
    <citation type="journal article" date="2021" name="Evol. Appl.">
        <title>The genome of the Pyrenean desman and the effects of bottlenecks and inbreeding on the genomic landscape of an endangered species.</title>
        <authorList>
            <person name="Escoda L."/>
            <person name="Castresana J."/>
        </authorList>
    </citation>
    <scope>NUCLEOTIDE SEQUENCE</scope>
    <source>
        <strain evidence="2">IBE-C5619</strain>
    </source>
</reference>
<sequence length="180" mass="20574">MRTLDKIFHPNLCNKYFGKKNLSQEIRQRRRRTQELYRASVEKGHTVMIKLEKVSKIPRKEAVCAKLLTKQYILPAGREREAQEARVEKPPGTWKQPKAATGFSRHRDTEEKFKTCVPRSSSEGAESTSSSHPGGFAGKSQSSCSRKPTEWSRTFQVSGFLCPQRYSPHPLKLAERAIQL</sequence>
<organism evidence="2 3">
    <name type="scientific">Galemys pyrenaicus</name>
    <name type="common">Iberian desman</name>
    <name type="synonym">Pyrenean desman</name>
    <dbReference type="NCBI Taxonomy" id="202257"/>
    <lineage>
        <taxon>Eukaryota</taxon>
        <taxon>Metazoa</taxon>
        <taxon>Chordata</taxon>
        <taxon>Craniata</taxon>
        <taxon>Vertebrata</taxon>
        <taxon>Euteleostomi</taxon>
        <taxon>Mammalia</taxon>
        <taxon>Eutheria</taxon>
        <taxon>Laurasiatheria</taxon>
        <taxon>Eulipotyphla</taxon>
        <taxon>Talpidae</taxon>
        <taxon>Galemys</taxon>
    </lineage>
</organism>
<keyword evidence="3" id="KW-1185">Reference proteome</keyword>
<evidence type="ECO:0000313" key="3">
    <source>
        <dbReference type="Proteomes" id="UP000700334"/>
    </source>
</evidence>
<accession>A0A8J6AR80</accession>
<feature type="region of interest" description="Disordered" evidence="1">
    <location>
        <begin position="78"/>
        <end position="148"/>
    </location>
</feature>
<gene>
    <name evidence="2" type="ORF">J0S82_012727</name>
</gene>
<feature type="compositionally biased region" description="Low complexity" evidence="1">
    <location>
        <begin position="120"/>
        <end position="131"/>
    </location>
</feature>
<evidence type="ECO:0000313" key="2">
    <source>
        <dbReference type="EMBL" id="KAG8523142.1"/>
    </source>
</evidence>
<evidence type="ECO:0000256" key="1">
    <source>
        <dbReference type="SAM" id="MobiDB-lite"/>
    </source>
</evidence>
<name>A0A8J6AR80_GALPY</name>
<protein>
    <submittedName>
        <fullName evidence="2">Uncharacterized protein</fullName>
    </submittedName>
</protein>
<proteinExistence type="predicted"/>
<comment type="caution">
    <text evidence="2">The sequence shown here is derived from an EMBL/GenBank/DDBJ whole genome shotgun (WGS) entry which is preliminary data.</text>
</comment>
<dbReference type="AlphaFoldDB" id="A0A8J6AR80"/>
<dbReference type="EMBL" id="JAGFMF010011418">
    <property type="protein sequence ID" value="KAG8523142.1"/>
    <property type="molecule type" value="Genomic_DNA"/>
</dbReference>
<feature type="compositionally biased region" description="Polar residues" evidence="1">
    <location>
        <begin position="139"/>
        <end position="148"/>
    </location>
</feature>
<feature type="compositionally biased region" description="Basic and acidic residues" evidence="1">
    <location>
        <begin position="105"/>
        <end position="114"/>
    </location>
</feature>
<dbReference type="Proteomes" id="UP000700334">
    <property type="component" value="Unassembled WGS sequence"/>
</dbReference>
<feature type="compositionally biased region" description="Basic and acidic residues" evidence="1">
    <location>
        <begin position="78"/>
        <end position="89"/>
    </location>
</feature>